<comment type="caution">
    <text evidence="6">The sequence shown here is derived from an EMBL/GenBank/DDBJ whole genome shotgun (WGS) entry which is preliminary data.</text>
</comment>
<accession>A0A4U0QCC0</accession>
<reference evidence="6 7" key="1">
    <citation type="submission" date="2019-04" db="EMBL/GenBank/DDBJ databases">
        <title>Chitiniphilus eburnea sp. nov., a novel chitinolytic bacterium isolated from aquaculture sludge.</title>
        <authorList>
            <person name="Sheng M."/>
        </authorList>
    </citation>
    <scope>NUCLEOTIDE SEQUENCE [LARGE SCALE GENOMIC DNA]</scope>
    <source>
        <strain evidence="6 7">HX-2-15</strain>
    </source>
</reference>
<evidence type="ECO:0000256" key="2">
    <source>
        <dbReference type="ARBA" id="ARBA00022679"/>
    </source>
</evidence>
<keyword evidence="7" id="KW-1185">Reference proteome</keyword>
<organism evidence="6 7">
    <name type="scientific">Chitiniphilus eburneus</name>
    <dbReference type="NCBI Taxonomy" id="2571148"/>
    <lineage>
        <taxon>Bacteria</taxon>
        <taxon>Pseudomonadati</taxon>
        <taxon>Pseudomonadota</taxon>
        <taxon>Betaproteobacteria</taxon>
        <taxon>Neisseriales</taxon>
        <taxon>Chitinibacteraceae</taxon>
        <taxon>Chitiniphilus</taxon>
    </lineage>
</organism>
<dbReference type="RefSeq" id="WP_136771563.1">
    <property type="nucleotide sequence ID" value="NZ_CP156074.1"/>
</dbReference>
<dbReference type="EMBL" id="SUMF01000001">
    <property type="protein sequence ID" value="TJZ79049.1"/>
    <property type="molecule type" value="Genomic_DNA"/>
</dbReference>
<keyword evidence="3 6" id="KW-0012">Acyltransferase</keyword>
<feature type="domain" description="Phospholipid/glycerol acyltransferase" evidence="5">
    <location>
        <begin position="71"/>
        <end position="185"/>
    </location>
</feature>
<dbReference type="SMART" id="SM00563">
    <property type="entry name" value="PlsC"/>
    <property type="match status" value="1"/>
</dbReference>
<gene>
    <name evidence="6" type="ORF">FAZ21_01835</name>
</gene>
<evidence type="ECO:0000256" key="4">
    <source>
        <dbReference type="SAM" id="Phobius"/>
    </source>
</evidence>
<dbReference type="PANTHER" id="PTHR10434:SF40">
    <property type="entry name" value="1-ACYL-SN-GLYCEROL-3-PHOSPHATE ACYLTRANSFERASE"/>
    <property type="match status" value="1"/>
</dbReference>
<name>A0A4U0QCC0_9NEIS</name>
<keyword evidence="4" id="KW-0812">Transmembrane</keyword>
<evidence type="ECO:0000256" key="1">
    <source>
        <dbReference type="ARBA" id="ARBA00005189"/>
    </source>
</evidence>
<protein>
    <submittedName>
        <fullName evidence="6">1-acyl-sn-glycerol-3-phosphate acyltransferase</fullName>
    </submittedName>
</protein>
<keyword evidence="4" id="KW-1133">Transmembrane helix</keyword>
<dbReference type="Pfam" id="PF01553">
    <property type="entry name" value="Acyltransferase"/>
    <property type="match status" value="1"/>
</dbReference>
<dbReference type="CDD" id="cd07989">
    <property type="entry name" value="LPLAT_AGPAT-like"/>
    <property type="match status" value="1"/>
</dbReference>
<dbReference type="PANTHER" id="PTHR10434">
    <property type="entry name" value="1-ACYL-SN-GLYCEROL-3-PHOSPHATE ACYLTRANSFERASE"/>
    <property type="match status" value="1"/>
</dbReference>
<evidence type="ECO:0000256" key="3">
    <source>
        <dbReference type="ARBA" id="ARBA00023315"/>
    </source>
</evidence>
<dbReference type="InterPro" id="IPR002123">
    <property type="entry name" value="Plipid/glycerol_acylTrfase"/>
</dbReference>
<evidence type="ECO:0000259" key="5">
    <source>
        <dbReference type="SMART" id="SM00563"/>
    </source>
</evidence>
<dbReference type="Proteomes" id="UP000310016">
    <property type="component" value="Unassembled WGS sequence"/>
</dbReference>
<dbReference type="AlphaFoldDB" id="A0A4U0QCC0"/>
<evidence type="ECO:0000313" key="7">
    <source>
        <dbReference type="Proteomes" id="UP000310016"/>
    </source>
</evidence>
<proteinExistence type="predicted"/>
<keyword evidence="2 6" id="KW-0808">Transferase</keyword>
<feature type="transmembrane region" description="Helical" evidence="4">
    <location>
        <begin position="7"/>
        <end position="30"/>
    </location>
</feature>
<sequence>MIWIRSALYWLGLIVITPPYAVLCLLILPLPPVLRFRIISGWCWSQVQWVRITCGVKYRVEGREHIPAGPAMILSKHQSAWETMALPVIFPPFVYVLKRELFKIPFFGWGLKASSPIGIDRSNRSESQRLVMSQGRDRLAKGFWICIFPEGTRVPAGKRIKYKQGGARLALALGIPVVPVALNAGEFWPRNSFLKHPGTITVRIGPVIPAEGTPTELGDKVETWIENEMELISGQGPCHPANQR</sequence>
<dbReference type="SUPFAM" id="SSF69593">
    <property type="entry name" value="Glycerol-3-phosphate (1)-acyltransferase"/>
    <property type="match status" value="1"/>
</dbReference>
<comment type="pathway">
    <text evidence="1">Lipid metabolism.</text>
</comment>
<dbReference type="OrthoDB" id="9812274at2"/>
<evidence type="ECO:0000313" key="6">
    <source>
        <dbReference type="EMBL" id="TJZ79049.1"/>
    </source>
</evidence>
<keyword evidence="4" id="KW-0472">Membrane</keyword>
<dbReference type="GO" id="GO:0006654">
    <property type="term" value="P:phosphatidic acid biosynthetic process"/>
    <property type="evidence" value="ECO:0007669"/>
    <property type="project" value="TreeGrafter"/>
</dbReference>
<dbReference type="GO" id="GO:0003841">
    <property type="term" value="F:1-acylglycerol-3-phosphate O-acyltransferase activity"/>
    <property type="evidence" value="ECO:0007669"/>
    <property type="project" value="TreeGrafter"/>
</dbReference>